<dbReference type="PANTHER" id="PTHR33352:SF2">
    <property type="entry name" value="SLL0995 PROTEIN"/>
    <property type="match status" value="1"/>
</dbReference>
<gene>
    <name evidence="3" type="ORF">D7V93_41460</name>
</gene>
<dbReference type="GO" id="GO:0004519">
    <property type="term" value="F:endonuclease activity"/>
    <property type="evidence" value="ECO:0007669"/>
    <property type="project" value="UniProtKB-KW"/>
</dbReference>
<comment type="caution">
    <text evidence="3">The sequence shown here is derived from an EMBL/GenBank/DDBJ whole genome shotgun (WGS) entry which is preliminary data.</text>
</comment>
<evidence type="ECO:0000313" key="4">
    <source>
        <dbReference type="Proteomes" id="UP000272888"/>
    </source>
</evidence>
<feature type="region of interest" description="Disordered" evidence="1">
    <location>
        <begin position="227"/>
        <end position="266"/>
    </location>
</feature>
<accession>A0A3A8N0S0</accession>
<organism evidence="3 4">
    <name type="scientific">Corallococcus llansteffanensis</name>
    <dbReference type="NCBI Taxonomy" id="2316731"/>
    <lineage>
        <taxon>Bacteria</taxon>
        <taxon>Pseudomonadati</taxon>
        <taxon>Myxococcota</taxon>
        <taxon>Myxococcia</taxon>
        <taxon>Myxococcales</taxon>
        <taxon>Cystobacterineae</taxon>
        <taxon>Myxococcaceae</taxon>
        <taxon>Corallococcus</taxon>
    </lineage>
</organism>
<dbReference type="InterPro" id="IPR011335">
    <property type="entry name" value="Restrct_endonuc-II-like"/>
</dbReference>
<evidence type="ECO:0000259" key="2">
    <source>
        <dbReference type="Pfam" id="PF05685"/>
    </source>
</evidence>
<dbReference type="CDD" id="cd06260">
    <property type="entry name" value="DUF820-like"/>
    <property type="match status" value="1"/>
</dbReference>
<sequence>MGHHTPEVVPSYPRAPSQRAWDALSKEERAQVEASLPGEVTWSEMPMPEGDWHTEPRSQVLAVLKRHWAHSPRQAYVSTALPVYYPEEPRFAPDLLVVLDAEPYSRDKWVCSAEERGLDWVMEVHAGGDRKKVAEDNVHRYARLGIPEYFIFDGGRLTLEGYRLATPEARVYTRMEPRHGRHVSEVLGLELQVEGEHLRFWAGNAPLLESRELISRMRDEAMGLQRRAVDAEQRLSEETRRRDEAEQRLAEETRRRDEETRSREELERRLKEIQAEMAKLQKSRK</sequence>
<dbReference type="PANTHER" id="PTHR33352">
    <property type="entry name" value="SLR1095 PROTEIN"/>
    <property type="match status" value="1"/>
</dbReference>
<feature type="domain" description="Putative restriction endonuclease" evidence="2">
    <location>
        <begin position="45"/>
        <end position="193"/>
    </location>
</feature>
<reference evidence="4" key="1">
    <citation type="submission" date="2018-09" db="EMBL/GenBank/DDBJ databases">
        <authorList>
            <person name="Livingstone P.G."/>
            <person name="Whitworth D.E."/>
        </authorList>
    </citation>
    <scope>NUCLEOTIDE SEQUENCE [LARGE SCALE GENOMIC DNA]</scope>
    <source>
        <strain evidence="4">CA051B</strain>
    </source>
</reference>
<dbReference type="Pfam" id="PF05685">
    <property type="entry name" value="Uma2"/>
    <property type="match status" value="1"/>
</dbReference>
<dbReference type="SUPFAM" id="SSF52980">
    <property type="entry name" value="Restriction endonuclease-like"/>
    <property type="match status" value="1"/>
</dbReference>
<dbReference type="InterPro" id="IPR008538">
    <property type="entry name" value="Uma2"/>
</dbReference>
<dbReference type="Proteomes" id="UP000272888">
    <property type="component" value="Unassembled WGS sequence"/>
</dbReference>
<dbReference type="Gene3D" id="3.90.1570.10">
    <property type="entry name" value="tt1808, chain A"/>
    <property type="match status" value="1"/>
</dbReference>
<dbReference type="EMBL" id="RAWB01000870">
    <property type="protein sequence ID" value="RKH38088.1"/>
    <property type="molecule type" value="Genomic_DNA"/>
</dbReference>
<evidence type="ECO:0000256" key="1">
    <source>
        <dbReference type="SAM" id="MobiDB-lite"/>
    </source>
</evidence>
<proteinExistence type="predicted"/>
<evidence type="ECO:0000313" key="3">
    <source>
        <dbReference type="EMBL" id="RKH38088.1"/>
    </source>
</evidence>
<dbReference type="AlphaFoldDB" id="A0A3A8N0S0"/>
<keyword evidence="4" id="KW-1185">Reference proteome</keyword>
<protein>
    <submittedName>
        <fullName evidence="3">Uma2 family endonuclease</fullName>
    </submittedName>
</protein>
<dbReference type="InterPro" id="IPR012296">
    <property type="entry name" value="Nuclease_put_TT1808"/>
</dbReference>
<keyword evidence="3" id="KW-0255">Endonuclease</keyword>
<name>A0A3A8N0S0_9BACT</name>
<keyword evidence="3" id="KW-0378">Hydrolase</keyword>
<keyword evidence="3" id="KW-0540">Nuclease</keyword>